<gene>
    <name evidence="6" type="ORF">NE237_027327</name>
</gene>
<dbReference type="Gene3D" id="1.50.10.130">
    <property type="entry name" value="Terpene synthase, N-terminal domain"/>
    <property type="match status" value="1"/>
</dbReference>
<dbReference type="SUPFAM" id="SSF48239">
    <property type="entry name" value="Terpenoid cyclases/Protein prenyltransferases"/>
    <property type="match status" value="1"/>
</dbReference>
<dbReference type="EMBL" id="JAMYWD010000012">
    <property type="protein sequence ID" value="KAJ4950495.1"/>
    <property type="molecule type" value="Genomic_DNA"/>
</dbReference>
<dbReference type="OrthoDB" id="1921927at2759"/>
<dbReference type="InterPro" id="IPR008930">
    <property type="entry name" value="Terpenoid_cyclase/PrenylTrfase"/>
</dbReference>
<keyword evidence="4" id="KW-0456">Lyase</keyword>
<sequence>MSLYEASQLGVEGEDTLDQVNEFAHKHLSAKMMSLESEVARAVGDTLERPYHKYLTRFKGRRYLSPHGTYGWVSLVQEFARMDFILLQSLYHQELQQIFKWWRERGLSQELKFARNQPLKWYLWSMTALPDPKYSQLRIELTKPISLVYIIDDIFDVHGTLDELILFTRAVNNWETNNIEELPEYLKICFKTLDNITNEISAKVLKEHGWNPISTLRKAVPKSKEYLENGVISTGVPLVLTHLYFLLGQGLTKENVYCLEHNPTLISCTATILRLWDDLGSAKDEDQEGHDDSYIECYMKEHGAYLIESPQDHIFCIISDSWKQLNRECLLKESFSPTFKRASLNVARMIPLMYGYDDNQNLPILNKYINSMLYENVPF</sequence>
<dbReference type="SFLD" id="SFLDS00005">
    <property type="entry name" value="Isoprenoid_Synthase_Type_I"/>
    <property type="match status" value="1"/>
</dbReference>
<dbReference type="InterPro" id="IPR034741">
    <property type="entry name" value="Terpene_cyclase-like_1_C"/>
</dbReference>
<protein>
    <recommendedName>
        <fullName evidence="5">Terpene synthase metal-binding domain-containing protein</fullName>
    </recommendedName>
</protein>
<evidence type="ECO:0000313" key="6">
    <source>
        <dbReference type="EMBL" id="KAJ4950495.1"/>
    </source>
</evidence>
<feature type="domain" description="Terpene synthase metal-binding" evidence="5">
    <location>
        <begin position="104"/>
        <end position="324"/>
    </location>
</feature>
<organism evidence="6 7">
    <name type="scientific">Protea cynaroides</name>
    <dbReference type="NCBI Taxonomy" id="273540"/>
    <lineage>
        <taxon>Eukaryota</taxon>
        <taxon>Viridiplantae</taxon>
        <taxon>Streptophyta</taxon>
        <taxon>Embryophyta</taxon>
        <taxon>Tracheophyta</taxon>
        <taxon>Spermatophyta</taxon>
        <taxon>Magnoliopsida</taxon>
        <taxon>Proteales</taxon>
        <taxon>Proteaceae</taxon>
        <taxon>Protea</taxon>
    </lineage>
</organism>
<dbReference type="InterPro" id="IPR050148">
    <property type="entry name" value="Terpene_synthase-like"/>
</dbReference>
<keyword evidence="3" id="KW-0460">Magnesium</keyword>
<dbReference type="GO" id="GO:0010333">
    <property type="term" value="F:terpene synthase activity"/>
    <property type="evidence" value="ECO:0007669"/>
    <property type="project" value="InterPro"/>
</dbReference>
<dbReference type="GO" id="GO:0016114">
    <property type="term" value="P:terpenoid biosynthetic process"/>
    <property type="evidence" value="ECO:0007669"/>
    <property type="project" value="InterPro"/>
</dbReference>
<dbReference type="GO" id="GO:0000287">
    <property type="term" value="F:magnesium ion binding"/>
    <property type="evidence" value="ECO:0007669"/>
    <property type="project" value="InterPro"/>
</dbReference>
<dbReference type="SUPFAM" id="SSF48576">
    <property type="entry name" value="Terpenoid synthases"/>
    <property type="match status" value="1"/>
</dbReference>
<dbReference type="InterPro" id="IPR036965">
    <property type="entry name" value="Terpene_synth_N_sf"/>
</dbReference>
<keyword evidence="2" id="KW-0479">Metal-binding</keyword>
<proteinExistence type="predicted"/>
<comment type="cofactor">
    <cofactor evidence="1">
        <name>Mg(2+)</name>
        <dbReference type="ChEBI" id="CHEBI:18420"/>
    </cofactor>
</comment>
<dbReference type="PANTHER" id="PTHR31225:SF0">
    <property type="entry name" value="S-(+)-LINALOOL SYNTHASE, CHLOROPLASTIC"/>
    <property type="match status" value="1"/>
</dbReference>
<name>A0A9Q0JU39_9MAGN</name>
<dbReference type="PANTHER" id="PTHR31225">
    <property type="entry name" value="OS04G0344100 PROTEIN-RELATED"/>
    <property type="match status" value="1"/>
</dbReference>
<dbReference type="Gene3D" id="1.10.600.10">
    <property type="entry name" value="Farnesyl Diphosphate Synthase"/>
    <property type="match status" value="2"/>
</dbReference>
<keyword evidence="7" id="KW-1185">Reference proteome</keyword>
<dbReference type="SFLD" id="SFLDG01019">
    <property type="entry name" value="Terpene_Cyclase_Like_1_C_Termi"/>
    <property type="match status" value="1"/>
</dbReference>
<evidence type="ECO:0000256" key="1">
    <source>
        <dbReference type="ARBA" id="ARBA00001946"/>
    </source>
</evidence>
<evidence type="ECO:0000259" key="5">
    <source>
        <dbReference type="Pfam" id="PF03936"/>
    </source>
</evidence>
<dbReference type="AlphaFoldDB" id="A0A9Q0JU39"/>
<evidence type="ECO:0000256" key="3">
    <source>
        <dbReference type="ARBA" id="ARBA00022842"/>
    </source>
</evidence>
<evidence type="ECO:0000313" key="7">
    <source>
        <dbReference type="Proteomes" id="UP001141806"/>
    </source>
</evidence>
<accession>A0A9Q0JU39</accession>
<dbReference type="Proteomes" id="UP001141806">
    <property type="component" value="Unassembled WGS sequence"/>
</dbReference>
<dbReference type="InterPro" id="IPR005630">
    <property type="entry name" value="Terpene_synthase_metal-bd"/>
</dbReference>
<dbReference type="InterPro" id="IPR008949">
    <property type="entry name" value="Isoprenoid_synthase_dom_sf"/>
</dbReference>
<dbReference type="Pfam" id="PF03936">
    <property type="entry name" value="Terpene_synth_C"/>
    <property type="match status" value="1"/>
</dbReference>
<reference evidence="6" key="1">
    <citation type="journal article" date="2023" name="Plant J.">
        <title>The genome of the king protea, Protea cynaroides.</title>
        <authorList>
            <person name="Chang J."/>
            <person name="Duong T.A."/>
            <person name="Schoeman C."/>
            <person name="Ma X."/>
            <person name="Roodt D."/>
            <person name="Barker N."/>
            <person name="Li Z."/>
            <person name="Van de Peer Y."/>
            <person name="Mizrachi E."/>
        </authorList>
    </citation>
    <scope>NUCLEOTIDE SEQUENCE</scope>
    <source>
        <tissue evidence="6">Young leaves</tissue>
    </source>
</reference>
<evidence type="ECO:0000256" key="4">
    <source>
        <dbReference type="ARBA" id="ARBA00023239"/>
    </source>
</evidence>
<evidence type="ECO:0000256" key="2">
    <source>
        <dbReference type="ARBA" id="ARBA00022723"/>
    </source>
</evidence>
<comment type="caution">
    <text evidence="6">The sequence shown here is derived from an EMBL/GenBank/DDBJ whole genome shotgun (WGS) entry which is preliminary data.</text>
</comment>